<comment type="catalytic activity">
    <reaction evidence="1">
        <text>Endohydrolysis of (1-&gt;4)-alpha-D-glucosidic linkages in polysaccharides containing three or more (1-&gt;4)-alpha-linked D-glucose units.</text>
        <dbReference type="EC" id="3.2.1.1"/>
    </reaction>
</comment>
<evidence type="ECO:0000313" key="20">
    <source>
        <dbReference type="Proteomes" id="UP001153461"/>
    </source>
</evidence>
<keyword evidence="7" id="KW-0378">Hydrolase</keyword>
<dbReference type="SUPFAM" id="SSF51011">
    <property type="entry name" value="Glycosyl hydrolase domain"/>
    <property type="match status" value="1"/>
</dbReference>
<evidence type="ECO:0000256" key="2">
    <source>
        <dbReference type="ARBA" id="ARBA00001913"/>
    </source>
</evidence>
<dbReference type="GO" id="GO:0005509">
    <property type="term" value="F:calcium ion binding"/>
    <property type="evidence" value="ECO:0007669"/>
    <property type="project" value="InterPro"/>
</dbReference>
<evidence type="ECO:0000256" key="1">
    <source>
        <dbReference type="ARBA" id="ARBA00000548"/>
    </source>
</evidence>
<evidence type="ECO:0000313" key="19">
    <source>
        <dbReference type="EMBL" id="CAG7944865.1"/>
    </source>
</evidence>
<name>A0A9W4ML34_PENNA</name>
<feature type="binding site" evidence="16">
    <location>
        <position position="222"/>
    </location>
    <ligand>
        <name>substrate</name>
    </ligand>
</feature>
<feature type="disulfide bond" evidence="15">
    <location>
        <begin position="168"/>
        <end position="182"/>
    </location>
</feature>
<proteinExistence type="inferred from homology"/>
<evidence type="ECO:0000256" key="4">
    <source>
        <dbReference type="ARBA" id="ARBA00012595"/>
    </source>
</evidence>
<evidence type="ECO:0000256" key="7">
    <source>
        <dbReference type="ARBA" id="ARBA00022801"/>
    </source>
</evidence>
<feature type="binding site" evidence="16">
    <location>
        <position position="252"/>
    </location>
    <ligand>
        <name>substrate</name>
    </ligand>
</feature>
<feature type="active site" description="Nucleophile" evidence="13">
    <location>
        <position position="224"/>
    </location>
</feature>
<comment type="similarity">
    <text evidence="3">Belongs to the glycosyl hydrolase 13 family.</text>
</comment>
<evidence type="ECO:0000256" key="5">
    <source>
        <dbReference type="ARBA" id="ARBA00022723"/>
    </source>
</evidence>
<dbReference type="OrthoDB" id="4272929at2759"/>
<dbReference type="PIRSF" id="PIRSF001024">
    <property type="entry name" value="Alph-amyl_fung"/>
    <property type="match status" value="1"/>
</dbReference>
<comment type="cofactor">
    <cofactor evidence="2">
        <name>Ca(2+)</name>
        <dbReference type="ChEBI" id="CHEBI:29108"/>
    </cofactor>
</comment>
<keyword evidence="5" id="KW-0479">Metal-binding</keyword>
<evidence type="ECO:0000256" key="9">
    <source>
        <dbReference type="ARBA" id="ARBA00023157"/>
    </source>
</evidence>
<feature type="signal peptide" evidence="17">
    <location>
        <begin position="1"/>
        <end position="18"/>
    </location>
</feature>
<dbReference type="Pfam" id="PF09260">
    <property type="entry name" value="A_amylase_dom_C"/>
    <property type="match status" value="1"/>
</dbReference>
<sequence>MVLPRLAWLAGLVSTAIAATPAEWRSQSIYFMLTDRFARTDGSTTAACDTADRKYCGGTWQGIIDKLDYIRGMGFTAIWITPVTGQLSGETAYGDAYHGYWQQDIYSLDSNYGTAEDLKALAAALHERNMYLMVDVVANHMGYNGAGADVDYTKFNPFNDAKYFHSYCPITDYNDDTMSQNCWLGDNKVSLPDLNTESKEVQNIWYDWVGSLVSNYSIDGLRVDTVKHVQKDFWPGYNKAAGVYCVGEILDGDPDYTCPYQEVMDGVLNYPIYYPLLKAFQSTSGSMTDLYNMVNTVKSTCKDSTLLGNFLENHDNPRFAHVTDDIALAKNAATFTIMADGIPIVYAGQEQHYSGGEDPANREALWLSGYNTDSELYKLIAKANGARNQAIAKGTNYTIYQVCAHLSLCRERRRRRTEQKLTHSAQNHPIYKDESTIAMRKGFDGGQTITVLTNLGAGGKEYSVSIPGTGFKAGAKLTEVVSCASVTAGDNGEVSVPMAGGAPRVLLPTSLLEGSTLCSS</sequence>
<feature type="domain" description="Glycosyl hydrolase family 13 catalytic" evidence="18">
    <location>
        <begin position="31"/>
        <end position="387"/>
    </location>
</feature>
<dbReference type="Gene3D" id="2.60.40.1180">
    <property type="entry name" value="Golgi alpha-mannosidase II"/>
    <property type="match status" value="1"/>
</dbReference>
<dbReference type="AlphaFoldDB" id="A0A9W4ML34"/>
<dbReference type="InterPro" id="IPR013780">
    <property type="entry name" value="Glyco_hydro_b"/>
</dbReference>
<dbReference type="EC" id="3.2.1.1" evidence="4"/>
<organism evidence="19 20">
    <name type="scientific">Penicillium nalgiovense</name>
    <dbReference type="NCBI Taxonomy" id="60175"/>
    <lineage>
        <taxon>Eukaryota</taxon>
        <taxon>Fungi</taxon>
        <taxon>Dikarya</taxon>
        <taxon>Ascomycota</taxon>
        <taxon>Pezizomycotina</taxon>
        <taxon>Eurotiomycetes</taxon>
        <taxon>Eurotiomycetidae</taxon>
        <taxon>Eurotiales</taxon>
        <taxon>Aspergillaceae</taxon>
        <taxon>Penicillium</taxon>
    </lineage>
</organism>
<feature type="binding site" evidence="16">
    <location>
        <position position="101"/>
    </location>
    <ligand>
        <name>substrate</name>
    </ligand>
</feature>
<keyword evidence="9 15" id="KW-1015">Disulfide bond</keyword>
<dbReference type="GO" id="GO:0016052">
    <property type="term" value="P:carbohydrate catabolic process"/>
    <property type="evidence" value="ECO:0007669"/>
    <property type="project" value="InterPro"/>
</dbReference>
<dbReference type="Proteomes" id="UP001153461">
    <property type="component" value="Unassembled WGS sequence"/>
</dbReference>
<dbReference type="FunFam" id="3.20.20.80:FF:000120">
    <property type="entry name" value="Alpha-amylase A"/>
    <property type="match status" value="1"/>
</dbReference>
<evidence type="ECO:0000256" key="11">
    <source>
        <dbReference type="ARBA" id="ARBA00023277"/>
    </source>
</evidence>
<keyword evidence="8" id="KW-0106">Calcium</keyword>
<dbReference type="Pfam" id="PF00128">
    <property type="entry name" value="Alpha-amylase"/>
    <property type="match status" value="1"/>
</dbReference>
<evidence type="ECO:0000256" key="14">
    <source>
        <dbReference type="PIRSR" id="PIRSR001024-2"/>
    </source>
</evidence>
<reference evidence="19" key="1">
    <citation type="submission" date="2021-07" db="EMBL/GenBank/DDBJ databases">
        <authorList>
            <person name="Branca A.L. A."/>
        </authorList>
    </citation>
    <scope>NUCLEOTIDE SEQUENCE</scope>
</reference>
<evidence type="ECO:0000256" key="15">
    <source>
        <dbReference type="PIRSR" id="PIRSR001024-4"/>
    </source>
</evidence>
<feature type="binding site" evidence="16">
    <location>
        <position position="362"/>
    </location>
    <ligand>
        <name>substrate</name>
    </ligand>
</feature>
<evidence type="ECO:0000256" key="12">
    <source>
        <dbReference type="ARBA" id="ARBA00023295"/>
    </source>
</evidence>
<evidence type="ECO:0000256" key="17">
    <source>
        <dbReference type="SAM" id="SignalP"/>
    </source>
</evidence>
<keyword evidence="11" id="KW-0119">Carbohydrate metabolism</keyword>
<evidence type="ECO:0000259" key="18">
    <source>
        <dbReference type="SMART" id="SM00642"/>
    </source>
</evidence>
<feature type="binding site" evidence="16">
    <location>
        <position position="140"/>
    </location>
    <ligand>
        <name>substrate</name>
    </ligand>
</feature>
<feature type="disulfide bond" evidence="15">
    <location>
        <begin position="258"/>
        <end position="301"/>
    </location>
</feature>
<dbReference type="PANTHER" id="PTHR10357:SF215">
    <property type="entry name" value="ALPHA-AMYLASE 1"/>
    <property type="match status" value="1"/>
</dbReference>
<dbReference type="Gene3D" id="3.20.20.80">
    <property type="entry name" value="Glycosidases"/>
    <property type="match status" value="1"/>
</dbReference>
<evidence type="ECO:0000256" key="16">
    <source>
        <dbReference type="PIRSR" id="PIRSR001024-5"/>
    </source>
</evidence>
<dbReference type="InterPro" id="IPR015340">
    <property type="entry name" value="A_amylase_C_dom"/>
</dbReference>
<dbReference type="InterPro" id="IPR006047">
    <property type="entry name" value="GH13_cat_dom"/>
</dbReference>
<feature type="disulfide bond" evidence="15">
    <location>
        <begin position="48"/>
        <end position="56"/>
    </location>
</feature>
<comment type="caution">
    <text evidence="19">The sequence shown here is derived from an EMBL/GenBank/DDBJ whole genome shotgun (WGS) entry which is preliminary data.</text>
</comment>
<feature type="disulfide bond" evidence="15">
    <location>
        <begin position="483"/>
        <end position="518"/>
    </location>
</feature>
<evidence type="ECO:0000256" key="13">
    <source>
        <dbReference type="PIRSR" id="PIRSR001024-1"/>
    </source>
</evidence>
<keyword evidence="10" id="KW-0325">Glycoprotein</keyword>
<evidence type="ECO:0000256" key="10">
    <source>
        <dbReference type="ARBA" id="ARBA00023180"/>
    </source>
</evidence>
<feature type="active site" description="Proton donor" evidence="13">
    <location>
        <position position="248"/>
    </location>
</feature>
<dbReference type="SUPFAM" id="SSF51445">
    <property type="entry name" value="(Trans)glycosidases"/>
    <property type="match status" value="1"/>
</dbReference>
<dbReference type="CDD" id="cd11319">
    <property type="entry name" value="AmyAc_euk_AmyA"/>
    <property type="match status" value="1"/>
</dbReference>
<evidence type="ECO:0000256" key="3">
    <source>
        <dbReference type="ARBA" id="ARBA00008061"/>
    </source>
</evidence>
<dbReference type="EMBL" id="CAJVNV010000010">
    <property type="protein sequence ID" value="CAG7944865.1"/>
    <property type="molecule type" value="Genomic_DNA"/>
</dbReference>
<evidence type="ECO:0000256" key="6">
    <source>
        <dbReference type="ARBA" id="ARBA00022729"/>
    </source>
</evidence>
<dbReference type="GO" id="GO:0004556">
    <property type="term" value="F:alpha-amylase activity"/>
    <property type="evidence" value="ECO:0007669"/>
    <property type="project" value="UniProtKB-EC"/>
</dbReference>
<feature type="site" description="Transition state stabilizer" evidence="14">
    <location>
        <position position="315"/>
    </location>
</feature>
<protein>
    <recommendedName>
        <fullName evidence="4">alpha-amylase</fullName>
        <ecNumber evidence="4">3.2.1.1</ecNumber>
    </recommendedName>
</protein>
<feature type="chain" id="PRO_5040828200" description="alpha-amylase" evidence="17">
    <location>
        <begin position="19"/>
        <end position="520"/>
    </location>
</feature>
<dbReference type="InterPro" id="IPR013777">
    <property type="entry name" value="A-amylase-like"/>
</dbReference>
<dbReference type="InterPro" id="IPR017853">
    <property type="entry name" value="GH"/>
</dbReference>
<keyword evidence="12" id="KW-0326">Glycosidase</keyword>
<gene>
    <name evidence="19" type="ORF">PNAL_LOCUS304</name>
</gene>
<feature type="binding site" evidence="16">
    <location>
        <position position="315"/>
    </location>
    <ligand>
        <name>substrate</name>
    </ligand>
</feature>
<dbReference type="PANTHER" id="PTHR10357">
    <property type="entry name" value="ALPHA-AMYLASE FAMILY MEMBER"/>
    <property type="match status" value="1"/>
</dbReference>
<keyword evidence="6 17" id="KW-0732">Signal</keyword>
<evidence type="ECO:0000256" key="8">
    <source>
        <dbReference type="ARBA" id="ARBA00022837"/>
    </source>
</evidence>
<accession>A0A9W4ML34</accession>
<dbReference type="SMART" id="SM00642">
    <property type="entry name" value="Aamy"/>
    <property type="match status" value="1"/>
</dbReference>